<accession>A0ABQ4QET4</accession>
<comment type="caution">
    <text evidence="2">The sequence shown here is derived from an EMBL/GenBank/DDBJ whole genome shotgun (WGS) entry which is preliminary data.</text>
</comment>
<dbReference type="PANTHER" id="PTHR43798">
    <property type="entry name" value="MONOACYLGLYCEROL LIPASE"/>
    <property type="match status" value="1"/>
</dbReference>
<reference evidence="2 3" key="1">
    <citation type="journal article" date="2021" name="Front. Microbiol.">
        <title>Comprehensive Comparative Genomics and Phenotyping of Methylobacterium Species.</title>
        <authorList>
            <person name="Alessa O."/>
            <person name="Ogura Y."/>
            <person name="Fujitani Y."/>
            <person name="Takami H."/>
            <person name="Hayashi T."/>
            <person name="Sahin N."/>
            <person name="Tani A."/>
        </authorList>
    </citation>
    <scope>NUCLEOTIDE SEQUENCE [LARGE SCALE GENOMIC DNA]</scope>
    <source>
        <strain evidence="2 3">DSM 23679</strain>
    </source>
</reference>
<evidence type="ECO:0000313" key="2">
    <source>
        <dbReference type="EMBL" id="GJD43756.1"/>
    </source>
</evidence>
<keyword evidence="2" id="KW-0378">Hydrolase</keyword>
<dbReference type="EMBL" id="BPQG01000022">
    <property type="protein sequence ID" value="GJD43756.1"/>
    <property type="molecule type" value="Genomic_DNA"/>
</dbReference>
<dbReference type="SUPFAM" id="SSF53474">
    <property type="entry name" value="alpha/beta-Hydrolases"/>
    <property type="match status" value="1"/>
</dbReference>
<organism evidence="2 3">
    <name type="scientific">Methylobacterium cerastii</name>
    <dbReference type="NCBI Taxonomy" id="932741"/>
    <lineage>
        <taxon>Bacteria</taxon>
        <taxon>Pseudomonadati</taxon>
        <taxon>Pseudomonadota</taxon>
        <taxon>Alphaproteobacteria</taxon>
        <taxon>Hyphomicrobiales</taxon>
        <taxon>Methylobacteriaceae</taxon>
        <taxon>Methylobacterium</taxon>
    </lineage>
</organism>
<dbReference type="Gene3D" id="3.40.50.1820">
    <property type="entry name" value="alpha/beta hydrolase"/>
    <property type="match status" value="1"/>
</dbReference>
<protein>
    <submittedName>
        <fullName evidence="2">Aminoacrylate hydrolase RutD</fullName>
    </submittedName>
</protein>
<proteinExistence type="predicted"/>
<sequence length="230" mass="24436">MSLVLIPGYMADASLWDDMAEALAPAGPIHHASLTHDDTIPEMARRLLAEAPPRFVLVGFSMGGYVAREATRLAPERVRGLVLVATSSRSDSRQQAVAKRLAIEGVEAGGFGGLSRAAAAASVHPDRAGDAALIERIRAMGRRLGRETFLRQSRLQRVGDEGRLGAITCPALVIAAGRDRLRSVAESEELRDGIRGATMAVVAEAGHMLPIEAPDALAALILAWLRDLPP</sequence>
<keyword evidence="3" id="KW-1185">Reference proteome</keyword>
<evidence type="ECO:0000259" key="1">
    <source>
        <dbReference type="Pfam" id="PF12697"/>
    </source>
</evidence>
<evidence type="ECO:0000313" key="3">
    <source>
        <dbReference type="Proteomes" id="UP001055117"/>
    </source>
</evidence>
<dbReference type="InterPro" id="IPR050266">
    <property type="entry name" value="AB_hydrolase_sf"/>
</dbReference>
<dbReference type="InterPro" id="IPR000073">
    <property type="entry name" value="AB_hydrolase_1"/>
</dbReference>
<dbReference type="RefSeq" id="WP_238271792.1">
    <property type="nucleotide sequence ID" value="NZ_BPQG01000022.1"/>
</dbReference>
<dbReference type="Proteomes" id="UP001055117">
    <property type="component" value="Unassembled WGS sequence"/>
</dbReference>
<dbReference type="InterPro" id="IPR029058">
    <property type="entry name" value="AB_hydrolase_fold"/>
</dbReference>
<feature type="domain" description="AB hydrolase-1" evidence="1">
    <location>
        <begin position="3"/>
        <end position="219"/>
    </location>
</feature>
<name>A0ABQ4QET4_9HYPH</name>
<gene>
    <name evidence="2" type="primary">rutD_2</name>
    <name evidence="2" type="ORF">AFCDBAGC_1610</name>
</gene>
<dbReference type="Pfam" id="PF12697">
    <property type="entry name" value="Abhydrolase_6"/>
    <property type="match status" value="1"/>
</dbReference>
<dbReference type="GO" id="GO:0016787">
    <property type="term" value="F:hydrolase activity"/>
    <property type="evidence" value="ECO:0007669"/>
    <property type="project" value="UniProtKB-KW"/>
</dbReference>